<evidence type="ECO:0000313" key="2">
    <source>
        <dbReference type="Proteomes" id="UP001179952"/>
    </source>
</evidence>
<dbReference type="AlphaFoldDB" id="A0AAV9AW58"/>
<dbReference type="Proteomes" id="UP001179952">
    <property type="component" value="Unassembled WGS sequence"/>
</dbReference>
<protein>
    <submittedName>
        <fullName evidence="1">Uncharacterized protein</fullName>
    </submittedName>
</protein>
<proteinExistence type="predicted"/>
<reference evidence="1" key="1">
    <citation type="journal article" date="2023" name="Nat. Commun.">
        <title>Diploid and tetraploid genomes of Acorus and the evolution of monocots.</title>
        <authorList>
            <person name="Ma L."/>
            <person name="Liu K.W."/>
            <person name="Li Z."/>
            <person name="Hsiao Y.Y."/>
            <person name="Qi Y."/>
            <person name="Fu T."/>
            <person name="Tang G.D."/>
            <person name="Zhang D."/>
            <person name="Sun W.H."/>
            <person name="Liu D.K."/>
            <person name="Li Y."/>
            <person name="Chen G.Z."/>
            <person name="Liu X.D."/>
            <person name="Liao X.Y."/>
            <person name="Jiang Y.T."/>
            <person name="Yu X."/>
            <person name="Hao Y."/>
            <person name="Huang J."/>
            <person name="Zhao X.W."/>
            <person name="Ke S."/>
            <person name="Chen Y.Y."/>
            <person name="Wu W.L."/>
            <person name="Hsu J.L."/>
            <person name="Lin Y.F."/>
            <person name="Huang M.D."/>
            <person name="Li C.Y."/>
            <person name="Huang L."/>
            <person name="Wang Z.W."/>
            <person name="Zhao X."/>
            <person name="Zhong W.Y."/>
            <person name="Peng D.H."/>
            <person name="Ahmad S."/>
            <person name="Lan S."/>
            <person name="Zhang J.S."/>
            <person name="Tsai W.C."/>
            <person name="Van de Peer Y."/>
            <person name="Liu Z.J."/>
        </authorList>
    </citation>
    <scope>NUCLEOTIDE SEQUENCE</scope>
    <source>
        <strain evidence="1">SCP</strain>
    </source>
</reference>
<accession>A0AAV9AW58</accession>
<evidence type="ECO:0000313" key="1">
    <source>
        <dbReference type="EMBL" id="KAK1268406.1"/>
    </source>
</evidence>
<organism evidence="1 2">
    <name type="scientific">Acorus gramineus</name>
    <name type="common">Dwarf sweet flag</name>
    <dbReference type="NCBI Taxonomy" id="55184"/>
    <lineage>
        <taxon>Eukaryota</taxon>
        <taxon>Viridiplantae</taxon>
        <taxon>Streptophyta</taxon>
        <taxon>Embryophyta</taxon>
        <taxon>Tracheophyta</taxon>
        <taxon>Spermatophyta</taxon>
        <taxon>Magnoliopsida</taxon>
        <taxon>Liliopsida</taxon>
        <taxon>Acoraceae</taxon>
        <taxon>Acorus</taxon>
    </lineage>
</organism>
<name>A0AAV9AW58_ACOGR</name>
<comment type="caution">
    <text evidence="1">The sequence shown here is derived from an EMBL/GenBank/DDBJ whole genome shotgun (WGS) entry which is preliminary data.</text>
</comment>
<sequence>MTRCCFAASISEMVIRSSAGSDTLYDIEENSIRDDDSLSGGSDGHHYMDYARFGDDYDGEFKLAHFLKDISRNV</sequence>
<dbReference type="EMBL" id="JAUJYN010000006">
    <property type="protein sequence ID" value="KAK1268406.1"/>
    <property type="molecule type" value="Genomic_DNA"/>
</dbReference>
<keyword evidence="2" id="KW-1185">Reference proteome</keyword>
<gene>
    <name evidence="1" type="ORF">QJS04_geneDACA006412</name>
</gene>
<reference evidence="1" key="2">
    <citation type="submission" date="2023-06" db="EMBL/GenBank/DDBJ databases">
        <authorList>
            <person name="Ma L."/>
            <person name="Liu K.-W."/>
            <person name="Li Z."/>
            <person name="Hsiao Y.-Y."/>
            <person name="Qi Y."/>
            <person name="Fu T."/>
            <person name="Tang G."/>
            <person name="Zhang D."/>
            <person name="Sun W.-H."/>
            <person name="Liu D.-K."/>
            <person name="Li Y."/>
            <person name="Chen G.-Z."/>
            <person name="Liu X.-D."/>
            <person name="Liao X.-Y."/>
            <person name="Jiang Y.-T."/>
            <person name="Yu X."/>
            <person name="Hao Y."/>
            <person name="Huang J."/>
            <person name="Zhao X.-W."/>
            <person name="Ke S."/>
            <person name="Chen Y.-Y."/>
            <person name="Wu W.-L."/>
            <person name="Hsu J.-L."/>
            <person name="Lin Y.-F."/>
            <person name="Huang M.-D."/>
            <person name="Li C.-Y."/>
            <person name="Huang L."/>
            <person name="Wang Z.-W."/>
            <person name="Zhao X."/>
            <person name="Zhong W.-Y."/>
            <person name="Peng D.-H."/>
            <person name="Ahmad S."/>
            <person name="Lan S."/>
            <person name="Zhang J.-S."/>
            <person name="Tsai W.-C."/>
            <person name="Van De Peer Y."/>
            <person name="Liu Z.-J."/>
        </authorList>
    </citation>
    <scope>NUCLEOTIDE SEQUENCE</scope>
    <source>
        <strain evidence="1">SCP</strain>
        <tissue evidence="1">Leaves</tissue>
    </source>
</reference>